<dbReference type="EMBL" id="JADJUC010000019">
    <property type="protein sequence ID" value="MBK8524920.1"/>
    <property type="molecule type" value="Genomic_DNA"/>
</dbReference>
<reference evidence="2" key="1">
    <citation type="submission" date="2020-10" db="EMBL/GenBank/DDBJ databases">
        <title>Connecting structure to function with the recovery of over 1000 high-quality activated sludge metagenome-assembled genomes encoding full-length rRNA genes using long-read sequencing.</title>
        <authorList>
            <person name="Singleton C.M."/>
            <person name="Petriglieri F."/>
            <person name="Kristensen J.M."/>
            <person name="Kirkegaard R.H."/>
            <person name="Michaelsen T.Y."/>
            <person name="Andersen M.H."/>
            <person name="Karst S.M."/>
            <person name="Dueholm M.S."/>
            <person name="Nielsen P.H."/>
            <person name="Albertsen M."/>
        </authorList>
    </citation>
    <scope>NUCLEOTIDE SEQUENCE</scope>
    <source>
        <strain evidence="2">Hirt_18-Q3-R61-65_BATAC.395</strain>
    </source>
</reference>
<organism evidence="2 3">
    <name type="scientific">Candidatus Proximibacter danicus</name>
    <dbReference type="NCBI Taxonomy" id="2954365"/>
    <lineage>
        <taxon>Bacteria</taxon>
        <taxon>Pseudomonadati</taxon>
        <taxon>Pseudomonadota</taxon>
        <taxon>Betaproteobacteria</taxon>
        <taxon>Candidatus Proximibacter</taxon>
    </lineage>
</organism>
<dbReference type="Proteomes" id="UP000886689">
    <property type="component" value="Unassembled WGS sequence"/>
</dbReference>
<proteinExistence type="predicted"/>
<protein>
    <submittedName>
        <fullName evidence="2">Uncharacterized protein</fullName>
    </submittedName>
</protein>
<evidence type="ECO:0000256" key="1">
    <source>
        <dbReference type="SAM" id="MobiDB-lite"/>
    </source>
</evidence>
<feature type="region of interest" description="Disordered" evidence="1">
    <location>
        <begin position="47"/>
        <end position="67"/>
    </location>
</feature>
<gene>
    <name evidence="2" type="ORF">IPL58_13135</name>
</gene>
<dbReference type="AlphaFoldDB" id="A0A9D7K1X7"/>
<evidence type="ECO:0000313" key="2">
    <source>
        <dbReference type="EMBL" id="MBK8524920.1"/>
    </source>
</evidence>
<sequence>MRFEMDGSNLSVMPDKPFLRTYKIDFLNMSRNVKSVISTQTQIATASAAAPGTQELRPGGTGGNTASTLISSDTKNDLMESLISNVTDMLKKKTASVTGWQSSLRRNQTLSLAERVTLQAISQAAQKQPTFKERRRPRQVPQQGHRDLATSQTCKAKRNQTNWRIRTICLGIRQQGNWHPDRPGDRPST</sequence>
<feature type="region of interest" description="Disordered" evidence="1">
    <location>
        <begin position="123"/>
        <end position="157"/>
    </location>
</feature>
<name>A0A9D7K1X7_9PROT</name>
<evidence type="ECO:0000313" key="3">
    <source>
        <dbReference type="Proteomes" id="UP000886689"/>
    </source>
</evidence>
<accession>A0A9D7K1X7</accession>
<comment type="caution">
    <text evidence="2">The sequence shown here is derived from an EMBL/GenBank/DDBJ whole genome shotgun (WGS) entry which is preliminary data.</text>
</comment>